<evidence type="ECO:0000313" key="3">
    <source>
        <dbReference type="EMBL" id="MBO1107440.1"/>
    </source>
</evidence>
<organism evidence="3 4">
    <name type="scientific">Plesiomonas shigelloides</name>
    <name type="common">Aeromonas shigelloides</name>
    <dbReference type="NCBI Taxonomy" id="703"/>
    <lineage>
        <taxon>Bacteria</taxon>
        <taxon>Pseudomonadati</taxon>
        <taxon>Pseudomonadota</taxon>
        <taxon>Gammaproteobacteria</taxon>
        <taxon>Enterobacterales</taxon>
        <taxon>Enterobacteriaceae</taxon>
        <taxon>Plesiomonas</taxon>
    </lineage>
</organism>
<evidence type="ECO:0000256" key="1">
    <source>
        <dbReference type="SAM" id="Coils"/>
    </source>
</evidence>
<keyword evidence="1" id="KW-0175">Coiled coil</keyword>
<feature type="coiled-coil region" evidence="1">
    <location>
        <begin position="277"/>
        <end position="304"/>
    </location>
</feature>
<evidence type="ECO:0000256" key="2">
    <source>
        <dbReference type="SAM" id="MobiDB-lite"/>
    </source>
</evidence>
<dbReference type="AlphaFoldDB" id="A0A8I2B3Z3"/>
<dbReference type="Gene3D" id="1.20.1330.10">
    <property type="entry name" value="f41 fragment of flagellin, N-terminal domain"/>
    <property type="match status" value="1"/>
</dbReference>
<dbReference type="RefSeq" id="WP_207541690.1">
    <property type="nucleotide sequence ID" value="NZ_JAFNAA010000003.1"/>
</dbReference>
<gene>
    <name evidence="3" type="ORF">J2R62_04240</name>
</gene>
<evidence type="ECO:0000313" key="4">
    <source>
        <dbReference type="Proteomes" id="UP000664658"/>
    </source>
</evidence>
<proteinExistence type="predicted"/>
<dbReference type="Proteomes" id="UP000664658">
    <property type="component" value="Unassembled WGS sequence"/>
</dbReference>
<comment type="caution">
    <text evidence="3">The sequence shown here is derived from an EMBL/GenBank/DDBJ whole genome shotgun (WGS) entry which is preliminary data.</text>
</comment>
<feature type="region of interest" description="Disordered" evidence="2">
    <location>
        <begin position="1"/>
        <end position="30"/>
    </location>
</feature>
<accession>A0A8I2B3Z3</accession>
<reference evidence="3" key="1">
    <citation type="submission" date="2021-03" db="EMBL/GenBank/DDBJ databases">
        <title>Plesiomonas shigelloides zfcc0051, isolated from zebrafish feces.</title>
        <authorList>
            <person name="Vanderhoek Z."/>
            <person name="Gaulke C."/>
        </authorList>
    </citation>
    <scope>NUCLEOTIDE SEQUENCE</scope>
    <source>
        <strain evidence="3">Zfcc0051</strain>
    </source>
</reference>
<dbReference type="SUPFAM" id="SSF64518">
    <property type="entry name" value="Phase 1 flagellin"/>
    <property type="match status" value="1"/>
</dbReference>
<evidence type="ECO:0008006" key="5">
    <source>
        <dbReference type="Google" id="ProtNLM"/>
    </source>
</evidence>
<feature type="compositionally biased region" description="Polar residues" evidence="2">
    <location>
        <begin position="1"/>
        <end position="28"/>
    </location>
</feature>
<feature type="coiled-coil region" evidence="1">
    <location>
        <begin position="93"/>
        <end position="127"/>
    </location>
</feature>
<name>A0A8I2B3Z3_PLESH</name>
<sequence length="349" mass="39444">MVNQVNSTRLGTQRTSDLNHSPVVSQQKAGLAVSASASAAVDPRTPAEEIERLRHGQRGSLLGVTAKAHYQLAKTQTALRALHSAEDILQQSKQLAQRSLKQTEGRRQRLTQELASLQRQLRQQVHQTYDEKPLFNADFSVRHLNRNQQQRFSIRGLRLQGERSQPEVLKFAFDGGKPRQVKVQIEPEDDMATVARKLSRGLSSRGIRAEVDKWGDLEFSAAKGNWQEVEEGFWLTGNGQIFPAGNPVKVQPEQRQPQMVDAEKLSFRKTQDTRQSLADIERLMQQIRSSLQELTRYQQQIERQLQGRYARMPETETAGISDRIVNKPLSSLLAQAGISRQTVVALLTR</sequence>
<dbReference type="EMBL" id="JAFNAA010000003">
    <property type="protein sequence ID" value="MBO1107440.1"/>
    <property type="molecule type" value="Genomic_DNA"/>
</dbReference>
<protein>
    <recommendedName>
        <fullName evidence="5">Flagellin</fullName>
    </recommendedName>
</protein>